<name>A0A1I5YYT7_9PSEU</name>
<evidence type="ECO:0000313" key="4">
    <source>
        <dbReference type="EMBL" id="SFQ49376.1"/>
    </source>
</evidence>
<dbReference type="RefSeq" id="WP_067595214.1">
    <property type="nucleotide sequence ID" value="NZ_FOWC01000013.1"/>
</dbReference>
<dbReference type="Gene3D" id="3.40.50.2020">
    <property type="match status" value="1"/>
</dbReference>
<dbReference type="EMBL" id="FOWC01000013">
    <property type="protein sequence ID" value="SFQ49376.1"/>
    <property type="molecule type" value="Genomic_DNA"/>
</dbReference>
<dbReference type="InterPro" id="IPR050118">
    <property type="entry name" value="Pur/Pyrimidine_PRTase"/>
</dbReference>
<accession>A0A1I5YYT7</accession>
<proteinExistence type="predicted"/>
<dbReference type="Pfam" id="PF00156">
    <property type="entry name" value="Pribosyltran"/>
    <property type="match status" value="1"/>
</dbReference>
<sequence length="182" mass="20288">MRTSTVADRIREATVVLGDRTDEGRYPDPTGWWRAPELLRELGPALAGLFAGERPNVVLGPESRGSLLGPLVAVELGAGFVEVRKNRYPACDSDRWLQRTSPPDYQDRHLRLGFSRRLLRAGDRALLVDDWIDTGGQAFAAQALVADAGATWIGVAVIVDGLRRHEPRRRLRVRSLLHSRDF</sequence>
<dbReference type="InterPro" id="IPR029057">
    <property type="entry name" value="PRTase-like"/>
</dbReference>
<evidence type="ECO:0000256" key="1">
    <source>
        <dbReference type="ARBA" id="ARBA00022679"/>
    </source>
</evidence>
<dbReference type="CDD" id="cd06223">
    <property type="entry name" value="PRTases_typeI"/>
    <property type="match status" value="1"/>
</dbReference>
<feature type="domain" description="Phosphoribosyltransferase" evidence="3">
    <location>
        <begin position="51"/>
        <end position="172"/>
    </location>
</feature>
<evidence type="ECO:0000313" key="5">
    <source>
        <dbReference type="Proteomes" id="UP000199137"/>
    </source>
</evidence>
<evidence type="ECO:0000256" key="2">
    <source>
        <dbReference type="ARBA" id="ARBA00022726"/>
    </source>
</evidence>
<keyword evidence="4" id="KW-0328">Glycosyltransferase</keyword>
<gene>
    <name evidence="4" type="ORF">SAMN05421854_113131</name>
</gene>
<dbReference type="PANTHER" id="PTHR43864:SF1">
    <property type="entry name" value="XANTHINE PHOSPHORIBOSYLTRANSFERASE"/>
    <property type="match status" value="1"/>
</dbReference>
<dbReference type="PANTHER" id="PTHR43864">
    <property type="entry name" value="HYPOXANTHINE/GUANINE PHOSPHORIBOSYLTRANSFERASE"/>
    <property type="match status" value="1"/>
</dbReference>
<evidence type="ECO:0000259" key="3">
    <source>
        <dbReference type="Pfam" id="PF00156"/>
    </source>
</evidence>
<keyword evidence="2" id="KW-0660">Purine salvage</keyword>
<organism evidence="4 5">
    <name type="scientific">Amycolatopsis rubida</name>
    <dbReference type="NCBI Taxonomy" id="112413"/>
    <lineage>
        <taxon>Bacteria</taxon>
        <taxon>Bacillati</taxon>
        <taxon>Actinomycetota</taxon>
        <taxon>Actinomycetes</taxon>
        <taxon>Pseudonocardiales</taxon>
        <taxon>Pseudonocardiaceae</taxon>
        <taxon>Amycolatopsis</taxon>
    </lineage>
</organism>
<protein>
    <submittedName>
        <fullName evidence="4">Adenine phosphoribosyltransferase</fullName>
    </submittedName>
</protein>
<dbReference type="GO" id="GO:0006166">
    <property type="term" value="P:purine ribonucleoside salvage"/>
    <property type="evidence" value="ECO:0007669"/>
    <property type="project" value="UniProtKB-KW"/>
</dbReference>
<dbReference type="AlphaFoldDB" id="A0A1I5YYT7"/>
<dbReference type="OrthoDB" id="7740853at2"/>
<dbReference type="Proteomes" id="UP000199137">
    <property type="component" value="Unassembled WGS sequence"/>
</dbReference>
<dbReference type="GO" id="GO:0016757">
    <property type="term" value="F:glycosyltransferase activity"/>
    <property type="evidence" value="ECO:0007669"/>
    <property type="project" value="UniProtKB-KW"/>
</dbReference>
<dbReference type="STRING" id="112413.SAMN05421854_113131"/>
<keyword evidence="1 4" id="KW-0808">Transferase</keyword>
<reference evidence="4 5" key="1">
    <citation type="submission" date="2016-10" db="EMBL/GenBank/DDBJ databases">
        <authorList>
            <person name="de Groot N.N."/>
        </authorList>
    </citation>
    <scope>NUCLEOTIDE SEQUENCE [LARGE SCALE GENOMIC DNA]</scope>
    <source>
        <strain evidence="4 5">DSM 44637</strain>
    </source>
</reference>
<dbReference type="InterPro" id="IPR000836">
    <property type="entry name" value="PRTase_dom"/>
</dbReference>
<dbReference type="SUPFAM" id="SSF53271">
    <property type="entry name" value="PRTase-like"/>
    <property type="match status" value="1"/>
</dbReference>